<name>A0ABP7J4K5_9ACTN</name>
<evidence type="ECO:0000313" key="3">
    <source>
        <dbReference type="Proteomes" id="UP001500888"/>
    </source>
</evidence>
<comment type="caution">
    <text evidence="2">The sequence shown here is derived from an EMBL/GenBank/DDBJ whole genome shotgun (WGS) entry which is preliminary data.</text>
</comment>
<gene>
    <name evidence="2" type="ORF">GCM10022226_65200</name>
</gene>
<sequence length="98" mass="10957">MSNEAPHHVASHRDAPHYDAPHYVAARVQRALAEDERTYELGIRVDIRGDQLFLRGQVECHERRVLVAAVAQETAPGLKVHNEVSVVEVRGPGEEETL</sequence>
<dbReference type="EMBL" id="BAAAZR010000036">
    <property type="protein sequence ID" value="GAA3834678.1"/>
    <property type="molecule type" value="Genomic_DNA"/>
</dbReference>
<evidence type="ECO:0000259" key="1">
    <source>
        <dbReference type="PROSITE" id="PS50914"/>
    </source>
</evidence>
<organism evidence="2 3">
    <name type="scientific">Sphaerisporangium flaviroseum</name>
    <dbReference type="NCBI Taxonomy" id="509199"/>
    <lineage>
        <taxon>Bacteria</taxon>
        <taxon>Bacillati</taxon>
        <taxon>Actinomycetota</taxon>
        <taxon>Actinomycetes</taxon>
        <taxon>Streptosporangiales</taxon>
        <taxon>Streptosporangiaceae</taxon>
        <taxon>Sphaerisporangium</taxon>
    </lineage>
</organism>
<accession>A0ABP7J4K5</accession>
<dbReference type="PROSITE" id="PS50914">
    <property type="entry name" value="BON"/>
    <property type="match status" value="1"/>
</dbReference>
<proteinExistence type="predicted"/>
<dbReference type="InterPro" id="IPR007055">
    <property type="entry name" value="BON_dom"/>
</dbReference>
<keyword evidence="3" id="KW-1185">Reference proteome</keyword>
<feature type="domain" description="BON" evidence="1">
    <location>
        <begin position="20"/>
        <end position="88"/>
    </location>
</feature>
<dbReference type="Pfam" id="PF04972">
    <property type="entry name" value="BON"/>
    <property type="match status" value="1"/>
</dbReference>
<reference evidence="3" key="1">
    <citation type="journal article" date="2019" name="Int. J. Syst. Evol. Microbiol.">
        <title>The Global Catalogue of Microorganisms (GCM) 10K type strain sequencing project: providing services to taxonomists for standard genome sequencing and annotation.</title>
        <authorList>
            <consortium name="The Broad Institute Genomics Platform"/>
            <consortium name="The Broad Institute Genome Sequencing Center for Infectious Disease"/>
            <person name="Wu L."/>
            <person name="Ma J."/>
        </authorList>
    </citation>
    <scope>NUCLEOTIDE SEQUENCE [LARGE SCALE GENOMIC DNA]</scope>
    <source>
        <strain evidence="3">JCM 16908</strain>
    </source>
</reference>
<protein>
    <recommendedName>
        <fullName evidence="1">BON domain-containing protein</fullName>
    </recommendedName>
</protein>
<dbReference type="Proteomes" id="UP001500888">
    <property type="component" value="Unassembled WGS sequence"/>
</dbReference>
<evidence type="ECO:0000313" key="2">
    <source>
        <dbReference type="EMBL" id="GAA3834678.1"/>
    </source>
</evidence>
<dbReference type="RefSeq" id="WP_344949231.1">
    <property type="nucleotide sequence ID" value="NZ_BAAAZR010000036.1"/>
</dbReference>